<dbReference type="EMBL" id="SRLO01006951">
    <property type="protein sequence ID" value="TNN28383.1"/>
    <property type="molecule type" value="Genomic_DNA"/>
</dbReference>
<feature type="compositionally biased region" description="Polar residues" evidence="1">
    <location>
        <begin position="215"/>
        <end position="226"/>
    </location>
</feature>
<organism evidence="2 3">
    <name type="scientific">Liparis tanakae</name>
    <name type="common">Tanaka's snailfish</name>
    <dbReference type="NCBI Taxonomy" id="230148"/>
    <lineage>
        <taxon>Eukaryota</taxon>
        <taxon>Metazoa</taxon>
        <taxon>Chordata</taxon>
        <taxon>Craniata</taxon>
        <taxon>Vertebrata</taxon>
        <taxon>Euteleostomi</taxon>
        <taxon>Actinopterygii</taxon>
        <taxon>Neopterygii</taxon>
        <taxon>Teleostei</taxon>
        <taxon>Neoteleostei</taxon>
        <taxon>Acanthomorphata</taxon>
        <taxon>Eupercaria</taxon>
        <taxon>Perciformes</taxon>
        <taxon>Cottioidei</taxon>
        <taxon>Cottales</taxon>
        <taxon>Liparidae</taxon>
        <taxon>Liparis</taxon>
    </lineage>
</organism>
<comment type="caution">
    <text evidence="2">The sequence shown here is derived from an EMBL/GenBank/DDBJ whole genome shotgun (WGS) entry which is preliminary data.</text>
</comment>
<proteinExistence type="predicted"/>
<dbReference type="AlphaFoldDB" id="A0A4Z2EHT5"/>
<feature type="region of interest" description="Disordered" evidence="1">
    <location>
        <begin position="206"/>
        <end position="226"/>
    </location>
</feature>
<keyword evidence="3" id="KW-1185">Reference proteome</keyword>
<dbReference type="Proteomes" id="UP000314294">
    <property type="component" value="Unassembled WGS sequence"/>
</dbReference>
<reference evidence="2 3" key="1">
    <citation type="submission" date="2019-03" db="EMBL/GenBank/DDBJ databases">
        <title>First draft genome of Liparis tanakae, snailfish: a comprehensive survey of snailfish specific genes.</title>
        <authorList>
            <person name="Kim W."/>
            <person name="Song I."/>
            <person name="Jeong J.-H."/>
            <person name="Kim D."/>
            <person name="Kim S."/>
            <person name="Ryu S."/>
            <person name="Song J.Y."/>
            <person name="Lee S.K."/>
        </authorList>
    </citation>
    <scope>NUCLEOTIDE SEQUENCE [LARGE SCALE GENOMIC DNA]</scope>
    <source>
        <tissue evidence="2">Muscle</tissue>
    </source>
</reference>
<protein>
    <submittedName>
        <fullName evidence="2">Uncharacterized protein</fullName>
    </submittedName>
</protein>
<sequence length="226" mass="23810">MKEVSGRVDNNAAVMAAAPAPPPLDESMTSWQRAPPGAAGEQYVLPGASPRVTRVTGVTESHEGHEGHGGHGGHEGHGGLGSSERETKAVSPCQDAALSQKAAALQTLQRHAAFVLAEVDPAEGRPAPPAPPQRGGGAAPPQRGGGAAPPQRAARLHRHLLRGEEEDWHLLRGEEERHLLRGEEERCRSASPHCGGLQRMLEVAAREAEHYEPHSMQTSDGDATSV</sequence>
<feature type="compositionally biased region" description="Basic and acidic residues" evidence="1">
    <location>
        <begin position="60"/>
        <end position="88"/>
    </location>
</feature>
<evidence type="ECO:0000256" key="1">
    <source>
        <dbReference type="SAM" id="MobiDB-lite"/>
    </source>
</evidence>
<name>A0A4Z2EHT5_9TELE</name>
<feature type="region of interest" description="Disordered" evidence="1">
    <location>
        <begin position="122"/>
        <end position="172"/>
    </location>
</feature>
<accession>A0A4Z2EHT5</accession>
<evidence type="ECO:0000313" key="3">
    <source>
        <dbReference type="Proteomes" id="UP000314294"/>
    </source>
</evidence>
<evidence type="ECO:0000313" key="2">
    <source>
        <dbReference type="EMBL" id="TNN28383.1"/>
    </source>
</evidence>
<feature type="region of interest" description="Disordered" evidence="1">
    <location>
        <begin position="1"/>
        <end position="94"/>
    </location>
</feature>
<gene>
    <name evidence="2" type="ORF">EYF80_061470</name>
</gene>
<feature type="compositionally biased region" description="Gly residues" evidence="1">
    <location>
        <begin position="134"/>
        <end position="147"/>
    </location>
</feature>